<feature type="compositionally biased region" description="Low complexity" evidence="4">
    <location>
        <begin position="1067"/>
        <end position="1080"/>
    </location>
</feature>
<evidence type="ECO:0000313" key="7">
    <source>
        <dbReference type="EMBL" id="KMS96888.1"/>
    </source>
</evidence>
<dbReference type="Pfam" id="PF24756">
    <property type="entry name" value="THD_CWZF3-5-7"/>
    <property type="match status" value="1"/>
</dbReference>
<feature type="region of interest" description="Disordered" evidence="4">
    <location>
        <begin position="537"/>
        <end position="595"/>
    </location>
</feature>
<keyword evidence="1" id="KW-0479">Metal-binding</keyword>
<feature type="compositionally biased region" description="Basic and acidic residues" evidence="4">
    <location>
        <begin position="1161"/>
        <end position="1170"/>
    </location>
</feature>
<keyword evidence="5" id="KW-1133">Transmembrane helix</keyword>
<dbReference type="EMBL" id="KQ090357">
    <property type="protein sequence ID" value="KMS96888.1"/>
    <property type="molecule type" value="Genomic_DNA"/>
</dbReference>
<feature type="domain" description="CW-type" evidence="6">
    <location>
        <begin position="710"/>
        <end position="764"/>
    </location>
</feature>
<feature type="transmembrane region" description="Helical" evidence="5">
    <location>
        <begin position="38"/>
        <end position="55"/>
    </location>
</feature>
<keyword evidence="5" id="KW-0812">Transmembrane</keyword>
<protein>
    <recommendedName>
        <fullName evidence="6">CW-type domain-containing protein</fullName>
    </recommendedName>
</protein>
<dbReference type="InterPro" id="IPR011124">
    <property type="entry name" value="Znf_CW"/>
</dbReference>
<evidence type="ECO:0000256" key="5">
    <source>
        <dbReference type="SAM" id="Phobius"/>
    </source>
</evidence>
<dbReference type="eggNOG" id="ENOG502QS65">
    <property type="taxonomic scope" value="Eukaryota"/>
</dbReference>
<keyword evidence="2" id="KW-0863">Zinc-finger</keyword>
<keyword evidence="5" id="KW-0472">Membrane</keyword>
<evidence type="ECO:0000256" key="2">
    <source>
        <dbReference type="ARBA" id="ARBA00022771"/>
    </source>
</evidence>
<evidence type="ECO:0000256" key="1">
    <source>
        <dbReference type="ARBA" id="ARBA00022723"/>
    </source>
</evidence>
<dbReference type="PANTHER" id="PTHR46524:SF7">
    <property type="entry name" value="CW-TYPE ZINC FINGER"/>
    <property type="match status" value="1"/>
</dbReference>
<evidence type="ECO:0000313" key="8">
    <source>
        <dbReference type="Proteomes" id="UP000035740"/>
    </source>
</evidence>
<feature type="compositionally biased region" description="Basic and acidic residues" evidence="4">
    <location>
        <begin position="537"/>
        <end position="554"/>
    </location>
</feature>
<dbReference type="Proteomes" id="UP000035740">
    <property type="component" value="Unassembled WGS sequence"/>
</dbReference>
<feature type="region of interest" description="Disordered" evidence="4">
    <location>
        <begin position="176"/>
        <end position="200"/>
    </location>
</feature>
<accession>A0A0J8BA93</accession>
<organism evidence="7 8">
    <name type="scientific">Beta vulgaris subsp. vulgaris</name>
    <name type="common">Beet</name>
    <dbReference type="NCBI Taxonomy" id="3555"/>
    <lineage>
        <taxon>Eukaryota</taxon>
        <taxon>Viridiplantae</taxon>
        <taxon>Streptophyta</taxon>
        <taxon>Embryophyta</taxon>
        <taxon>Tracheophyta</taxon>
        <taxon>Spermatophyta</taxon>
        <taxon>Magnoliopsida</taxon>
        <taxon>eudicotyledons</taxon>
        <taxon>Gunneridae</taxon>
        <taxon>Pentapetalae</taxon>
        <taxon>Caryophyllales</taxon>
        <taxon>Chenopodiaceae</taxon>
        <taxon>Betoideae</taxon>
        <taxon>Beta</taxon>
    </lineage>
</organism>
<dbReference type="OrthoDB" id="757982at2759"/>
<feature type="region of interest" description="Disordered" evidence="4">
    <location>
        <begin position="264"/>
        <end position="294"/>
    </location>
</feature>
<gene>
    <name evidence="7" type="ORF">BVRB_7g180710</name>
</gene>
<keyword evidence="3" id="KW-0862">Zinc</keyword>
<feature type="compositionally biased region" description="Polar residues" evidence="4">
    <location>
        <begin position="1091"/>
        <end position="1100"/>
    </location>
</feature>
<dbReference type="PANTHER" id="PTHR46524">
    <property type="entry name" value="CW-TYPE ZINC FINGER"/>
    <property type="match status" value="1"/>
</dbReference>
<dbReference type="Pfam" id="PF07496">
    <property type="entry name" value="zf-CW"/>
    <property type="match status" value="1"/>
</dbReference>
<feature type="compositionally biased region" description="Polar residues" evidence="4">
    <location>
        <begin position="1171"/>
        <end position="1186"/>
    </location>
</feature>
<feature type="compositionally biased region" description="Basic and acidic residues" evidence="4">
    <location>
        <begin position="862"/>
        <end position="877"/>
    </location>
</feature>
<evidence type="ECO:0000256" key="3">
    <source>
        <dbReference type="ARBA" id="ARBA00022833"/>
    </source>
</evidence>
<feature type="region of interest" description="Disordered" evidence="4">
    <location>
        <begin position="1142"/>
        <end position="1225"/>
    </location>
</feature>
<feature type="region of interest" description="Disordered" evidence="4">
    <location>
        <begin position="632"/>
        <end position="665"/>
    </location>
</feature>
<sequence>MKVFIKGKRREDSFSTSEINEVWDLQAYYLTDIYDNLGVIRLSWDFFFLILFGYLRGLKMRKFELEEGEAYIVQDDDDDENIDPDRDFSYIDQKIENVLGQYQKDFMGGLSAESLGARFGGYGSFLPMQQRSPPILSNQRSQNHRFHQNPTVAANDSLPARSIPASAIYSGLGLVMSPSTSPEDSPSENDGISTGLQERNLESPSDILKIMTTLPIPENDLLSPLHGSLLYIKGMEKNLETGLPGMGEALPVNVVHENIYLKGKKETKKDRRSKENVDHPANTAALSATGSKDNGAFRVTDNVSNASVNAVGAYTEEKKHASMMSRNAVSKPSTVFDRKNEIGYLGEDIGNPMKPVLVARHKAKEEPSSAKKHDATEDGVDAITLRGKTEKDITFVLRNDSSTEKKDEVGWRADEVKKVSKQHNISKDIVKGEVLDSAYLIDKHVILVPKSESSTEKRNEGRRESAVNTLLKEQSRVKDKLKEEPFDSACPLEAVVYSKGSGIVETVPKDEDICFLSVKDDENDKCNDMSQEMKYEEVETYETMKKKSRSREMTRSPTEQGLPSDKENSFSVVKKKTKDSRIGGVPAADSPGGCSSAAKHGEVIFKKNTPNKSRKADTDLHREMRMDNEVVAKANSRKKRKEVSSKDSVMGVSEQETQSFKRKLKDKSSSIKTSLASNIGTKVEANLPGVSCTTEKTPVDDIPLAENAPMLTVEDWVECEKCHKWRLLPLGMSAKSLTEKIWTCSMVTWLPGMNKCSLSEDETTNALRALYVPIYPASVALTDKPADLNANASVNVSVGALNVLPSRATNIDSLPSGGKRKNLMKTEIDAARQISVQDLHIPVKKDHQRLGETRNLKNLKKLPQESDSVRKSGDGKLSKTVRKRLADNDVYGVPKKLKREHQPVEDYDSGALRVPQGLAKGSSKYPLVKAKGRTQGDITSKGVEIHDVSGKKRKLKDNEQRVPSAVVPSGKGGHLVNNLDAGKNVGIEYSKEEEVKIIKFSGKLHMGGRSDNMPMNQYHVDRVSRRTPGNRISSEMVLDLGLSDNATTSSSSKISCKVKAKVHEVKSSPVGSISSSPIKVSKPDPDKGTSKKSVSYNEQWLKSGAESAANEFTPHNEGSKDRKSNLSRYSGILSDAANEDHFGKKVSSGRHSSTHAIDAQPKFEDYKDTSGSDSNGGRVNNVTGKPSRQAAVGHVSLRESHHTGHVSNDIEASSSRKKDSFHRAAKTALREATDLKHSANRLKVAGSGLESTGIFFQAALKFIHGASLLEPGNNESRNGEMTPDEVYTSTARLCEYCALEYEKGNDMASAALAYKCMEVAYMRVVYCNDLVASRDRQELQMAVRAAPQVESPSSSASDIDNLNQAAIDTVKDGHFAMDHRSHIVSAGNRPNFVRLLDFTYDINLAMDACRKSQRAFAAAMPVFTQAGNEEGISSIKSVLDFSFHDVDGLLHLVRLAMESIKP</sequence>
<dbReference type="GO" id="GO:0008270">
    <property type="term" value="F:zinc ion binding"/>
    <property type="evidence" value="ECO:0007669"/>
    <property type="project" value="UniProtKB-KW"/>
</dbReference>
<proteinExistence type="predicted"/>
<feature type="region of interest" description="Disordered" evidence="4">
    <location>
        <begin position="847"/>
        <end position="879"/>
    </location>
</feature>
<feature type="region of interest" description="Disordered" evidence="4">
    <location>
        <begin position="1065"/>
        <end position="1125"/>
    </location>
</feature>
<dbReference type="InterPro" id="IPR055300">
    <property type="entry name" value="CWZF3/5/7"/>
</dbReference>
<evidence type="ECO:0000259" key="6">
    <source>
        <dbReference type="PROSITE" id="PS51050"/>
    </source>
</evidence>
<dbReference type="OMA" id="INENWVE"/>
<dbReference type="Gene3D" id="3.30.40.100">
    <property type="match status" value="1"/>
</dbReference>
<dbReference type="InterPro" id="IPR056406">
    <property type="entry name" value="THD_CWZF3/5/7"/>
</dbReference>
<dbReference type="Gramene" id="KMS96888">
    <property type="protein sequence ID" value="KMS96888"/>
    <property type="gene ID" value="BVRB_7g180710"/>
</dbReference>
<feature type="compositionally biased region" description="Basic and acidic residues" evidence="4">
    <location>
        <begin position="1214"/>
        <end position="1225"/>
    </location>
</feature>
<reference evidence="7 8" key="1">
    <citation type="journal article" date="2014" name="Nature">
        <title>The genome of the recently domesticated crop plant sugar beet (Beta vulgaris).</title>
        <authorList>
            <person name="Dohm J.C."/>
            <person name="Minoche A.E."/>
            <person name="Holtgrawe D."/>
            <person name="Capella-Gutierrez S."/>
            <person name="Zakrzewski F."/>
            <person name="Tafer H."/>
            <person name="Rupp O."/>
            <person name="Sorensen T.R."/>
            <person name="Stracke R."/>
            <person name="Reinhardt R."/>
            <person name="Goesmann A."/>
            <person name="Kraft T."/>
            <person name="Schulz B."/>
            <person name="Stadler P.F."/>
            <person name="Schmidt T."/>
            <person name="Gabaldon T."/>
            <person name="Lehrach H."/>
            <person name="Weisshaar B."/>
            <person name="Himmelbauer H."/>
        </authorList>
    </citation>
    <scope>NUCLEOTIDE SEQUENCE [LARGE SCALE GENOMIC DNA]</scope>
    <source>
        <tissue evidence="7">Taproot</tissue>
    </source>
</reference>
<keyword evidence="8" id="KW-1185">Reference proteome</keyword>
<feature type="compositionally biased region" description="Basic and acidic residues" evidence="4">
    <location>
        <begin position="264"/>
        <end position="278"/>
    </location>
</feature>
<name>A0A0J8BA93_BETVV</name>
<dbReference type="PROSITE" id="PS51050">
    <property type="entry name" value="ZF_CW"/>
    <property type="match status" value="1"/>
</dbReference>
<evidence type="ECO:0000256" key="4">
    <source>
        <dbReference type="SAM" id="MobiDB-lite"/>
    </source>
</evidence>